<dbReference type="OrthoDB" id="9796814at2"/>
<dbReference type="EMBL" id="LQBP01000020">
    <property type="protein sequence ID" value="KUJ73134.1"/>
    <property type="molecule type" value="Genomic_DNA"/>
</dbReference>
<feature type="domain" description="CopC" evidence="4">
    <location>
        <begin position="21"/>
        <end position="112"/>
    </location>
</feature>
<evidence type="ECO:0000256" key="1">
    <source>
        <dbReference type="ARBA" id="ARBA00022729"/>
    </source>
</evidence>
<evidence type="ECO:0000256" key="2">
    <source>
        <dbReference type="ARBA" id="ARBA00023008"/>
    </source>
</evidence>
<protein>
    <submittedName>
        <fullName evidence="5">Copper resistance protein</fullName>
    </submittedName>
</protein>
<dbReference type="RefSeq" id="WP_068341232.1">
    <property type="nucleotide sequence ID" value="NZ_LQBP01000020.1"/>
</dbReference>
<evidence type="ECO:0000259" key="4">
    <source>
        <dbReference type="Pfam" id="PF04234"/>
    </source>
</evidence>
<dbReference type="Pfam" id="PF04234">
    <property type="entry name" value="CopC"/>
    <property type="match status" value="1"/>
</dbReference>
<dbReference type="InterPro" id="IPR014756">
    <property type="entry name" value="Ig_E-set"/>
</dbReference>
<dbReference type="GO" id="GO:0005507">
    <property type="term" value="F:copper ion binding"/>
    <property type="evidence" value="ECO:0007669"/>
    <property type="project" value="InterPro"/>
</dbReference>
<keyword evidence="6" id="KW-1185">Reference proteome</keyword>
<name>A0A0X3TBI6_9RHOB</name>
<sequence>MRLKSTAIAALLLLPTSVFGHSKAEQTTPGNNTTVETVEMIEIRFDDPMRVTAISLKGPNGDVAIVRETGLDPVTEFRATPESAMGAGVYQFDWRGLAADGHPMQGSFSFTVAE</sequence>
<dbReference type="SUPFAM" id="SSF81296">
    <property type="entry name" value="E set domains"/>
    <property type="match status" value="1"/>
</dbReference>
<dbReference type="Gene3D" id="2.60.40.1220">
    <property type="match status" value="1"/>
</dbReference>
<gene>
    <name evidence="5" type="ORF">AVO44_20240</name>
</gene>
<dbReference type="STRING" id="1685378.AVO44_20240"/>
<accession>A0A0X3TBI6</accession>
<dbReference type="GO" id="GO:0042597">
    <property type="term" value="C:periplasmic space"/>
    <property type="evidence" value="ECO:0007669"/>
    <property type="project" value="InterPro"/>
</dbReference>
<comment type="caution">
    <text evidence="5">The sequence shown here is derived from an EMBL/GenBank/DDBJ whole genome shotgun (WGS) entry which is preliminary data.</text>
</comment>
<dbReference type="AlphaFoldDB" id="A0A0X3TBI6"/>
<evidence type="ECO:0000313" key="5">
    <source>
        <dbReference type="EMBL" id="KUJ73134.1"/>
    </source>
</evidence>
<dbReference type="InterPro" id="IPR007348">
    <property type="entry name" value="CopC_dom"/>
</dbReference>
<feature type="signal peptide" evidence="3">
    <location>
        <begin position="1"/>
        <end position="20"/>
    </location>
</feature>
<dbReference type="InterPro" id="IPR014755">
    <property type="entry name" value="Cu-Rt/internalin_Ig-like"/>
</dbReference>
<keyword evidence="1 3" id="KW-0732">Signal</keyword>
<organism evidence="5 6">
    <name type="scientific">Ruegeria profundi</name>
    <dbReference type="NCBI Taxonomy" id="1685378"/>
    <lineage>
        <taxon>Bacteria</taxon>
        <taxon>Pseudomonadati</taxon>
        <taxon>Pseudomonadota</taxon>
        <taxon>Alphaproteobacteria</taxon>
        <taxon>Rhodobacterales</taxon>
        <taxon>Roseobacteraceae</taxon>
        <taxon>Ruegeria</taxon>
    </lineage>
</organism>
<feature type="chain" id="PRO_5007053901" evidence="3">
    <location>
        <begin position="21"/>
        <end position="114"/>
    </location>
</feature>
<proteinExistence type="predicted"/>
<evidence type="ECO:0000313" key="6">
    <source>
        <dbReference type="Proteomes" id="UP000053690"/>
    </source>
</evidence>
<evidence type="ECO:0000256" key="3">
    <source>
        <dbReference type="SAM" id="SignalP"/>
    </source>
</evidence>
<dbReference type="Proteomes" id="UP000053690">
    <property type="component" value="Unassembled WGS sequence"/>
</dbReference>
<dbReference type="GO" id="GO:0046688">
    <property type="term" value="P:response to copper ion"/>
    <property type="evidence" value="ECO:0007669"/>
    <property type="project" value="InterPro"/>
</dbReference>
<reference evidence="6" key="1">
    <citation type="submission" date="2015-12" db="EMBL/GenBank/DDBJ databases">
        <authorList>
            <person name="Zhang G."/>
            <person name="Stingl U."/>
        </authorList>
    </citation>
    <scope>NUCLEOTIDE SEQUENCE [LARGE SCALE GENOMIC DNA]</scope>
    <source>
        <strain evidence="6">ZGT108</strain>
    </source>
</reference>
<keyword evidence="2" id="KW-0186">Copper</keyword>